<gene>
    <name evidence="2" type="primary">ga08763</name>
    <name evidence="2" type="ORF">PR202_ga08763</name>
</gene>
<evidence type="ECO:0000313" key="3">
    <source>
        <dbReference type="Proteomes" id="UP001054889"/>
    </source>
</evidence>
<dbReference type="EMBL" id="BQKI01000004">
    <property type="protein sequence ID" value="GJM92302.1"/>
    <property type="molecule type" value="Genomic_DNA"/>
</dbReference>
<dbReference type="PANTHER" id="PTHR33127:SF96">
    <property type="entry name" value="DUF295 DOMAIN-CONTAINING PROTEIN"/>
    <property type="match status" value="1"/>
</dbReference>
<keyword evidence="3" id="KW-1185">Reference proteome</keyword>
<name>A0AAV5C271_ELECO</name>
<feature type="domain" description="KIB1-4 beta-propeller" evidence="1">
    <location>
        <begin position="55"/>
        <end position="294"/>
    </location>
</feature>
<evidence type="ECO:0000259" key="1">
    <source>
        <dbReference type="Pfam" id="PF03478"/>
    </source>
</evidence>
<evidence type="ECO:0000313" key="2">
    <source>
        <dbReference type="EMBL" id="GJM92302.1"/>
    </source>
</evidence>
<organism evidence="2 3">
    <name type="scientific">Eleusine coracana subsp. coracana</name>
    <dbReference type="NCBI Taxonomy" id="191504"/>
    <lineage>
        <taxon>Eukaryota</taxon>
        <taxon>Viridiplantae</taxon>
        <taxon>Streptophyta</taxon>
        <taxon>Embryophyta</taxon>
        <taxon>Tracheophyta</taxon>
        <taxon>Spermatophyta</taxon>
        <taxon>Magnoliopsida</taxon>
        <taxon>Liliopsida</taxon>
        <taxon>Poales</taxon>
        <taxon>Poaceae</taxon>
        <taxon>PACMAD clade</taxon>
        <taxon>Chloridoideae</taxon>
        <taxon>Cynodonteae</taxon>
        <taxon>Eleusininae</taxon>
        <taxon>Eleusine</taxon>
    </lineage>
</organism>
<reference evidence="2" key="1">
    <citation type="journal article" date="2018" name="DNA Res.">
        <title>Multiple hybrid de novo genome assembly of finger millet, an orphan allotetraploid crop.</title>
        <authorList>
            <person name="Hatakeyama M."/>
            <person name="Aluri S."/>
            <person name="Balachadran M.T."/>
            <person name="Sivarajan S.R."/>
            <person name="Patrignani A."/>
            <person name="Gruter S."/>
            <person name="Poveda L."/>
            <person name="Shimizu-Inatsugi R."/>
            <person name="Baeten J."/>
            <person name="Francoijs K.J."/>
            <person name="Nataraja K.N."/>
            <person name="Reddy Y.A.N."/>
            <person name="Phadnis S."/>
            <person name="Ravikumar R.L."/>
            <person name="Schlapbach R."/>
            <person name="Sreeman S.M."/>
            <person name="Shimizu K.K."/>
        </authorList>
    </citation>
    <scope>NUCLEOTIDE SEQUENCE</scope>
</reference>
<sequence length="342" mass="38364">MTSTDASSSRDGVHVPYLALKKNAAGSDEPVLFNLSETKAIGGGIDQEGNRISCALKNNNCWATPQGWVLVRDAASSSTYLLDPQSISNRRRIELPHLPEENLPTVCTCLLSEFPDTTTVQHDTCLVLLIESHAPVIHYCHIDDAKWTKHEYDIGTQDLPDLGNGCCEKLIICSIAACEGKFYFNGGFRELGVLEFCPAPMFSSIAIRDAIPQPPGFQREFLVESQEELYMVSLLSHYDMDIVYRFHVYKMDFSTQEWREVDDIGDRVFMLSSWYFGASLSAQGCGLQPNCVYVPYPWNKCIKIFNIKDGTEKVLNLDEAPESDLASCPGCFWRLARLRATF</sequence>
<proteinExistence type="predicted"/>
<protein>
    <recommendedName>
        <fullName evidence="1">KIB1-4 beta-propeller domain-containing protein</fullName>
    </recommendedName>
</protein>
<comment type="caution">
    <text evidence="2">The sequence shown here is derived from an EMBL/GenBank/DDBJ whole genome shotgun (WGS) entry which is preliminary data.</text>
</comment>
<dbReference type="Proteomes" id="UP001054889">
    <property type="component" value="Unassembled WGS sequence"/>
</dbReference>
<dbReference type="Pfam" id="PF03478">
    <property type="entry name" value="Beta-prop_KIB1-4"/>
    <property type="match status" value="1"/>
</dbReference>
<dbReference type="PANTHER" id="PTHR33127">
    <property type="entry name" value="TRANSMEMBRANE PROTEIN"/>
    <property type="match status" value="1"/>
</dbReference>
<reference evidence="2" key="2">
    <citation type="submission" date="2021-12" db="EMBL/GenBank/DDBJ databases">
        <title>Resequencing data analysis of finger millet.</title>
        <authorList>
            <person name="Hatakeyama M."/>
            <person name="Aluri S."/>
            <person name="Balachadran M.T."/>
            <person name="Sivarajan S.R."/>
            <person name="Poveda L."/>
            <person name="Shimizu-Inatsugi R."/>
            <person name="Schlapbach R."/>
            <person name="Sreeman S.M."/>
            <person name="Shimizu K.K."/>
        </authorList>
    </citation>
    <scope>NUCLEOTIDE SEQUENCE</scope>
</reference>
<dbReference type="InterPro" id="IPR005174">
    <property type="entry name" value="KIB1-4_b-propeller"/>
</dbReference>
<dbReference type="AlphaFoldDB" id="A0AAV5C271"/>
<accession>A0AAV5C271</accession>